<dbReference type="Proteomes" id="UP001258945">
    <property type="component" value="Unassembled WGS sequence"/>
</dbReference>
<organism evidence="1 2">
    <name type="scientific">Roseomonas gilardii</name>
    <dbReference type="NCBI Taxonomy" id="257708"/>
    <lineage>
        <taxon>Bacteria</taxon>
        <taxon>Pseudomonadati</taxon>
        <taxon>Pseudomonadota</taxon>
        <taxon>Alphaproteobacteria</taxon>
        <taxon>Acetobacterales</taxon>
        <taxon>Roseomonadaceae</taxon>
        <taxon>Roseomonas</taxon>
    </lineage>
</organism>
<gene>
    <name evidence="1" type="ORF">RQ831_18030</name>
</gene>
<proteinExistence type="predicted"/>
<comment type="caution">
    <text evidence="1">The sequence shown here is derived from an EMBL/GenBank/DDBJ whole genome shotgun (WGS) entry which is preliminary data.</text>
</comment>
<keyword evidence="2" id="KW-1185">Reference proteome</keyword>
<evidence type="ECO:0000313" key="1">
    <source>
        <dbReference type="EMBL" id="MDT8332954.1"/>
    </source>
</evidence>
<name>A0ABU3MKR8_9PROT</name>
<reference evidence="1 2" key="1">
    <citation type="journal article" date="2019" name="Microb. Pathog.">
        <title>Comparison of VITEK 2, MALDI-TOF MS, 16S rRNA gene sequencing, and whole-genome sequencing for identification of Roseomonas mucosa.</title>
        <authorList>
            <person name="Rudolph W.W."/>
            <person name="Gunzer F."/>
            <person name="Trauth M."/>
            <person name="Bunk B."/>
            <person name="Bigge R."/>
            <person name="Schrottner P."/>
        </authorList>
    </citation>
    <scope>NUCLEOTIDE SEQUENCE [LARGE SCALE GENOMIC DNA]</scope>
    <source>
        <strain evidence="1 2">DSM 103800</strain>
    </source>
</reference>
<dbReference type="EMBL" id="JAVVDO010000040">
    <property type="protein sequence ID" value="MDT8332954.1"/>
    <property type="molecule type" value="Genomic_DNA"/>
</dbReference>
<evidence type="ECO:0008006" key="3">
    <source>
        <dbReference type="Google" id="ProtNLM"/>
    </source>
</evidence>
<protein>
    <recommendedName>
        <fullName evidence="3">Lipoprotein</fullName>
    </recommendedName>
</protein>
<sequence length="210" mass="23562">MHDNAVPRLSESSALLPASIRRAALFPAATLVLALVGLAACGGISRKPGEPPPPLPEGYRRSAAFHMLLDYERDGTGPAEIESTPWRASSLLGGERTYLLARYPVRRRDWLGRDAEGMRCFSIVTSWRPGEPEIRYEIGHQRRDPPSCMETVALEPFTELNEMRRRSEDCKARGQQPCILHSTFPGSEAELLRKIEQWNTPALPRSNPFR</sequence>
<dbReference type="RefSeq" id="WP_314283936.1">
    <property type="nucleotide sequence ID" value="NZ_JAVVDO010000040.1"/>
</dbReference>
<evidence type="ECO:0000313" key="2">
    <source>
        <dbReference type="Proteomes" id="UP001258945"/>
    </source>
</evidence>
<accession>A0ABU3MKR8</accession>